<dbReference type="EMBL" id="JACJSI010000003">
    <property type="protein sequence ID" value="MBD2528492.1"/>
    <property type="molecule type" value="Genomic_DNA"/>
</dbReference>
<proteinExistence type="predicted"/>
<protein>
    <submittedName>
        <fullName evidence="2">Type II toxin-antitoxin system VapC family toxin</fullName>
    </submittedName>
</protein>
<name>A0ABR8DIB3_9NOSO</name>
<gene>
    <name evidence="2" type="ORF">H6G97_02515</name>
</gene>
<sequence>MVLTQPLILLDTNIVLYFFGGRLLNPLPSGQYFISVITEIELLSYPSLSLEEETQIIDFLNKITIIGIDSNIKNLTITFRKQYKLKLPDAIIAATAKSINAILFTNDVRLANLTEINTQAVQIV</sequence>
<dbReference type="InterPro" id="IPR002716">
    <property type="entry name" value="PIN_dom"/>
</dbReference>
<dbReference type="Proteomes" id="UP000623440">
    <property type="component" value="Unassembled WGS sequence"/>
</dbReference>
<organism evidence="2 3">
    <name type="scientific">Nostoc flagelliforme FACHB-838</name>
    <dbReference type="NCBI Taxonomy" id="2692904"/>
    <lineage>
        <taxon>Bacteria</taxon>
        <taxon>Bacillati</taxon>
        <taxon>Cyanobacteriota</taxon>
        <taxon>Cyanophyceae</taxon>
        <taxon>Nostocales</taxon>
        <taxon>Nostocaceae</taxon>
        <taxon>Nostoc</taxon>
    </lineage>
</organism>
<evidence type="ECO:0000259" key="1">
    <source>
        <dbReference type="Pfam" id="PF01850"/>
    </source>
</evidence>
<comment type="caution">
    <text evidence="2">The sequence shown here is derived from an EMBL/GenBank/DDBJ whole genome shotgun (WGS) entry which is preliminary data.</text>
</comment>
<feature type="domain" description="PIN" evidence="1">
    <location>
        <begin position="8"/>
        <end position="113"/>
    </location>
</feature>
<dbReference type="InterPro" id="IPR029060">
    <property type="entry name" value="PIN-like_dom_sf"/>
</dbReference>
<dbReference type="Gene3D" id="3.40.50.1010">
    <property type="entry name" value="5'-nuclease"/>
    <property type="match status" value="1"/>
</dbReference>
<keyword evidence="3" id="KW-1185">Reference proteome</keyword>
<accession>A0ABR8DIB3</accession>
<dbReference type="SUPFAM" id="SSF88723">
    <property type="entry name" value="PIN domain-like"/>
    <property type="match status" value="1"/>
</dbReference>
<dbReference type="Pfam" id="PF01850">
    <property type="entry name" value="PIN"/>
    <property type="match status" value="1"/>
</dbReference>
<dbReference type="CDD" id="cd18738">
    <property type="entry name" value="PIN_VapC4-5_FitB-like"/>
    <property type="match status" value="1"/>
</dbReference>
<reference evidence="2 3" key="1">
    <citation type="journal article" date="2020" name="ISME J.">
        <title>Comparative genomics reveals insights into cyanobacterial evolution and habitat adaptation.</title>
        <authorList>
            <person name="Chen M.Y."/>
            <person name="Teng W.K."/>
            <person name="Zhao L."/>
            <person name="Hu C.X."/>
            <person name="Zhou Y.K."/>
            <person name="Han B.P."/>
            <person name="Song L.R."/>
            <person name="Shu W.S."/>
        </authorList>
    </citation>
    <scope>NUCLEOTIDE SEQUENCE [LARGE SCALE GENOMIC DNA]</scope>
    <source>
        <strain evidence="2 3">FACHB-838</strain>
    </source>
</reference>
<evidence type="ECO:0000313" key="3">
    <source>
        <dbReference type="Proteomes" id="UP000623440"/>
    </source>
</evidence>
<evidence type="ECO:0000313" key="2">
    <source>
        <dbReference type="EMBL" id="MBD2528492.1"/>
    </source>
</evidence>